<dbReference type="GO" id="GO:0007346">
    <property type="term" value="P:regulation of mitotic cell cycle"/>
    <property type="evidence" value="ECO:0007669"/>
    <property type="project" value="TreeGrafter"/>
</dbReference>
<evidence type="ECO:0000313" key="4">
    <source>
        <dbReference type="RefSeq" id="XP_010783873.1"/>
    </source>
</evidence>
<dbReference type="PANTHER" id="PTHR12353:SF1">
    <property type="entry name" value="DISKS LARGE-ASSOCIATED PROTEIN 5"/>
    <property type="match status" value="1"/>
</dbReference>
<feature type="compositionally biased region" description="Polar residues" evidence="2">
    <location>
        <begin position="173"/>
        <end position="183"/>
    </location>
</feature>
<dbReference type="InterPro" id="IPR005026">
    <property type="entry name" value="SAPAP"/>
</dbReference>
<dbReference type="GO" id="GO:0008017">
    <property type="term" value="F:microtubule binding"/>
    <property type="evidence" value="ECO:0007669"/>
    <property type="project" value="TreeGrafter"/>
</dbReference>
<protein>
    <submittedName>
        <fullName evidence="4 5">Disks large-associated protein 5-like</fullName>
    </submittedName>
</protein>
<feature type="region of interest" description="Disordered" evidence="2">
    <location>
        <begin position="1"/>
        <end position="42"/>
    </location>
</feature>
<dbReference type="GO" id="GO:0005737">
    <property type="term" value="C:cytoplasm"/>
    <property type="evidence" value="ECO:0007669"/>
    <property type="project" value="TreeGrafter"/>
</dbReference>
<evidence type="ECO:0000256" key="2">
    <source>
        <dbReference type="SAM" id="MobiDB-lite"/>
    </source>
</evidence>
<dbReference type="AlphaFoldDB" id="A0A6I9PAN1"/>
<name>A0A6I9PAN1_9TELE</name>
<dbReference type="GO" id="GO:0031616">
    <property type="term" value="C:spindle pole centrosome"/>
    <property type="evidence" value="ECO:0007669"/>
    <property type="project" value="TreeGrafter"/>
</dbReference>
<sequence>MNMDSRFAHLRQRDASVSMLRVKMSRRRSQSQKENRQRAMNTRRQMDQIPEMEMSSLDASTAMANMSVTRGKTLNNAKSAKIMAAEERLKQLQRWKERKTLEKEKEMREKERKGVFKTGLYHPKDGLSIAPLPTVPASSTRSKESLNTTASQSVRVTRSMKQQQQQQQVQKPLKTQNLNTATKKAQPAMERSTRSQVAPVKPAAAATKIKVCAVEPVVRAVSTRSANRPPVTAPVVKDKPKGKPADARTTRSRAFVDHVAPPSDQEQNCEETDHTVEPAVFKVPEMQEPGEDMVVNPAPADSIPAEGPVDAPPSLSSFAPTDFTFKAPTGLPSFKFDPLTPRSADAFLTPRSA</sequence>
<dbReference type="GO" id="GO:0023052">
    <property type="term" value="P:signaling"/>
    <property type="evidence" value="ECO:0007669"/>
    <property type="project" value="InterPro"/>
</dbReference>
<feature type="region of interest" description="Disordered" evidence="2">
    <location>
        <begin position="330"/>
        <end position="353"/>
    </location>
</feature>
<dbReference type="RefSeq" id="XP_010783874.1">
    <property type="nucleotide sequence ID" value="XM_010785572.1"/>
</dbReference>
<dbReference type="GO" id="GO:0005634">
    <property type="term" value="C:nucleus"/>
    <property type="evidence" value="ECO:0007669"/>
    <property type="project" value="TreeGrafter"/>
</dbReference>
<dbReference type="GeneID" id="104957891"/>
<dbReference type="OrthoDB" id="10023951at2759"/>
<dbReference type="GO" id="GO:0007059">
    <property type="term" value="P:chromosome segregation"/>
    <property type="evidence" value="ECO:0007669"/>
    <property type="project" value="TreeGrafter"/>
</dbReference>
<dbReference type="GO" id="GO:0007052">
    <property type="term" value="P:mitotic spindle organization"/>
    <property type="evidence" value="ECO:0007669"/>
    <property type="project" value="TreeGrafter"/>
</dbReference>
<feature type="region of interest" description="Disordered" evidence="2">
    <location>
        <begin position="228"/>
        <end position="273"/>
    </location>
</feature>
<evidence type="ECO:0000313" key="3">
    <source>
        <dbReference type="Proteomes" id="UP000504611"/>
    </source>
</evidence>
<evidence type="ECO:0000313" key="5">
    <source>
        <dbReference type="RefSeq" id="XP_010783874.1"/>
    </source>
</evidence>
<dbReference type="Proteomes" id="UP000504611">
    <property type="component" value="Unplaced"/>
</dbReference>
<feature type="compositionally biased region" description="Basic and acidic residues" evidence="2">
    <location>
        <begin position="236"/>
        <end position="249"/>
    </location>
</feature>
<dbReference type="PANTHER" id="PTHR12353">
    <property type="entry name" value="DISKS LARGE-ASSOCIATED PROTEIN DAP SAP90/PSD-95-ASSOCIATED PROTEIN"/>
    <property type="match status" value="1"/>
</dbReference>
<evidence type="ECO:0000256" key="1">
    <source>
        <dbReference type="ARBA" id="ARBA00008839"/>
    </source>
</evidence>
<organism evidence="3 4">
    <name type="scientific">Notothenia coriiceps</name>
    <name type="common">black rockcod</name>
    <dbReference type="NCBI Taxonomy" id="8208"/>
    <lineage>
        <taxon>Eukaryota</taxon>
        <taxon>Metazoa</taxon>
        <taxon>Chordata</taxon>
        <taxon>Craniata</taxon>
        <taxon>Vertebrata</taxon>
        <taxon>Euteleostomi</taxon>
        <taxon>Actinopterygii</taxon>
        <taxon>Neopterygii</taxon>
        <taxon>Teleostei</taxon>
        <taxon>Neoteleostei</taxon>
        <taxon>Acanthomorphata</taxon>
        <taxon>Eupercaria</taxon>
        <taxon>Perciformes</taxon>
        <taxon>Notothenioidei</taxon>
        <taxon>Nototheniidae</taxon>
        <taxon>Notothenia</taxon>
    </lineage>
</organism>
<proteinExistence type="inferred from homology"/>
<reference evidence="4 5" key="1">
    <citation type="submission" date="2025-04" db="UniProtKB">
        <authorList>
            <consortium name="RefSeq"/>
        </authorList>
    </citation>
    <scope>IDENTIFICATION</scope>
    <source>
        <tissue evidence="4 5">Muscle</tissue>
    </source>
</reference>
<comment type="similarity">
    <text evidence="1">Belongs to the SAPAP family.</text>
</comment>
<dbReference type="RefSeq" id="XP_010783873.1">
    <property type="nucleotide sequence ID" value="XM_010785571.1"/>
</dbReference>
<dbReference type="GO" id="GO:0051642">
    <property type="term" value="P:centrosome localization"/>
    <property type="evidence" value="ECO:0007669"/>
    <property type="project" value="TreeGrafter"/>
</dbReference>
<feature type="region of interest" description="Disordered" evidence="2">
    <location>
        <begin position="127"/>
        <end position="201"/>
    </location>
</feature>
<feature type="compositionally biased region" description="Polar residues" evidence="2">
    <location>
        <begin position="136"/>
        <end position="161"/>
    </location>
</feature>
<dbReference type="KEGG" id="ncc:104957891"/>
<accession>A0A6I9PAN1</accession>
<feature type="region of interest" description="Disordered" evidence="2">
    <location>
        <begin position="290"/>
        <end position="316"/>
    </location>
</feature>
<keyword evidence="3" id="KW-1185">Reference proteome</keyword>
<dbReference type="GO" id="GO:0051382">
    <property type="term" value="P:kinetochore assembly"/>
    <property type="evidence" value="ECO:0007669"/>
    <property type="project" value="TreeGrafter"/>
</dbReference>
<gene>
    <name evidence="4 5" type="primary">LOC104957891</name>
</gene>